<dbReference type="RefSeq" id="WP_286214932.1">
    <property type="nucleotide sequence ID" value="NZ_AP027736.1"/>
</dbReference>
<reference evidence="1 2" key="1">
    <citation type="submission" date="2024-02" db="EMBL/GenBank/DDBJ databases">
        <title>Lysinimicrobium sediminis NBRC 112286.</title>
        <authorList>
            <person name="Ichikawa N."/>
            <person name="Katano-Makiyama Y."/>
            <person name="Hidaka K."/>
        </authorList>
    </citation>
    <scope>NUCLEOTIDE SEQUENCE [LARGE SCALE GENOMIC DNA]</scope>
    <source>
        <strain evidence="1 2">NBRC 112286</strain>
    </source>
</reference>
<organism evidence="1 2">
    <name type="scientific">Demequina sediminis</name>
    <dbReference type="NCBI Taxonomy" id="1930058"/>
    <lineage>
        <taxon>Bacteria</taxon>
        <taxon>Bacillati</taxon>
        <taxon>Actinomycetota</taxon>
        <taxon>Actinomycetes</taxon>
        <taxon>Micrococcales</taxon>
        <taxon>Demequinaceae</taxon>
        <taxon>Demequina</taxon>
    </lineage>
</organism>
<dbReference type="EMBL" id="BAABRR010000006">
    <property type="protein sequence ID" value="GAA5519001.1"/>
    <property type="molecule type" value="Genomic_DNA"/>
</dbReference>
<dbReference type="Proteomes" id="UP001426770">
    <property type="component" value="Unassembled WGS sequence"/>
</dbReference>
<name>A0ABP9WK11_9MICO</name>
<accession>A0ABP9WK11</accession>
<keyword evidence="2" id="KW-1185">Reference proteome</keyword>
<evidence type="ECO:0000313" key="2">
    <source>
        <dbReference type="Proteomes" id="UP001426770"/>
    </source>
</evidence>
<gene>
    <name evidence="1" type="ORF">Lsed01_01436</name>
</gene>
<proteinExistence type="predicted"/>
<protein>
    <recommendedName>
        <fullName evidence="3">Nucleotidyl transferase AbiEii/AbiGii toxin family protein</fullName>
    </recommendedName>
</protein>
<evidence type="ECO:0000313" key="1">
    <source>
        <dbReference type="EMBL" id="GAA5519001.1"/>
    </source>
</evidence>
<comment type="caution">
    <text evidence="1">The sequence shown here is derived from an EMBL/GenBank/DDBJ whole genome shotgun (WGS) entry which is preliminary data.</text>
</comment>
<sequence>MSDALHQGGRGGIHRRVSIVAVSRADDASYHSLADVCELTAEYADVRIVGGQMVSLLTQAFPADGVVPRRTADTDAAISMEIASSGDIHERLIGHGYVAEVGNRYVRANAAGLTLAVDWLVPATGAVFSSQVVGGRGFDATPGLGLALAAPPIVITVEAALTDGAAMAFAARVPPVEHAVVLKTYATRSRSASKDYTDLFNLLAIAHEYRDRQDEIGGWRLKAAISGARGDASGILRDIADSARSNRTLAEADVPRPRLVALIRELVGA</sequence>
<evidence type="ECO:0008006" key="3">
    <source>
        <dbReference type="Google" id="ProtNLM"/>
    </source>
</evidence>